<proteinExistence type="predicted"/>
<reference evidence="1 2" key="1">
    <citation type="journal article" date="2024" name="Commun. Biol.">
        <title>Comparative genomic analysis of thermophilic fungi reveals convergent evolutionary adaptations and gene losses.</title>
        <authorList>
            <person name="Steindorff A.S."/>
            <person name="Aguilar-Pontes M.V."/>
            <person name="Robinson A.J."/>
            <person name="Andreopoulos B."/>
            <person name="LaButti K."/>
            <person name="Kuo A."/>
            <person name="Mondo S."/>
            <person name="Riley R."/>
            <person name="Otillar R."/>
            <person name="Haridas S."/>
            <person name="Lipzen A."/>
            <person name="Grimwood J."/>
            <person name="Schmutz J."/>
            <person name="Clum A."/>
            <person name="Reid I.D."/>
            <person name="Moisan M.C."/>
            <person name="Butler G."/>
            <person name="Nguyen T.T.M."/>
            <person name="Dewar K."/>
            <person name="Conant G."/>
            <person name="Drula E."/>
            <person name="Henrissat B."/>
            <person name="Hansel C."/>
            <person name="Singer S."/>
            <person name="Hutchinson M.I."/>
            <person name="de Vries R.P."/>
            <person name="Natvig D.O."/>
            <person name="Powell A.J."/>
            <person name="Tsang A."/>
            <person name="Grigoriev I.V."/>
        </authorList>
    </citation>
    <scope>NUCLEOTIDE SEQUENCE [LARGE SCALE GENOMIC DNA]</scope>
    <source>
        <strain evidence="1 2">ATCC 24622</strain>
    </source>
</reference>
<protein>
    <submittedName>
        <fullName evidence="1">Uncharacterized protein</fullName>
    </submittedName>
</protein>
<accession>A0ABR3VT57</accession>
<gene>
    <name evidence="1" type="ORF">VTK73DRAFT_1660</name>
</gene>
<dbReference type="EMBL" id="JAZHXJ010001417">
    <property type="protein sequence ID" value="KAL1844855.1"/>
    <property type="molecule type" value="Genomic_DNA"/>
</dbReference>
<dbReference type="Proteomes" id="UP001586593">
    <property type="component" value="Unassembled WGS sequence"/>
</dbReference>
<evidence type="ECO:0000313" key="2">
    <source>
        <dbReference type="Proteomes" id="UP001586593"/>
    </source>
</evidence>
<keyword evidence="2" id="KW-1185">Reference proteome</keyword>
<comment type="caution">
    <text evidence="1">The sequence shown here is derived from an EMBL/GenBank/DDBJ whole genome shotgun (WGS) entry which is preliminary data.</text>
</comment>
<organism evidence="1 2">
    <name type="scientific">Phialemonium thermophilum</name>
    <dbReference type="NCBI Taxonomy" id="223376"/>
    <lineage>
        <taxon>Eukaryota</taxon>
        <taxon>Fungi</taxon>
        <taxon>Dikarya</taxon>
        <taxon>Ascomycota</taxon>
        <taxon>Pezizomycotina</taxon>
        <taxon>Sordariomycetes</taxon>
        <taxon>Sordariomycetidae</taxon>
        <taxon>Cephalothecales</taxon>
        <taxon>Cephalothecaceae</taxon>
        <taxon>Phialemonium</taxon>
    </lineage>
</organism>
<evidence type="ECO:0000313" key="1">
    <source>
        <dbReference type="EMBL" id="KAL1844855.1"/>
    </source>
</evidence>
<name>A0ABR3VT57_9PEZI</name>
<sequence length="466" mass="50610">MVGLKGTGVESPRYVLTLPCSVDIDSPPTVCNRHSTHFVHHRKAQVKSTKRDLPRPPCSPFGIVLAIHHELCSSPTLLVSTGLPSCALPLKHKLKVFKVAEEAQSLPTSLPCPAVKFVVGQQFYFSRQPRVWACVQGSGLDSGPTPRQALAVTASDEPRSHITVSGTPEGRLRRPSPNAINSQVLHSRLTTTGRHCACEHPHALGVGHHGTHPRPFRDSYFDCPGRFCQYRIPVRNLAPMAYISGTNPRWGRDERAPPTFGPGGLGTMPAAPAYTYQYYPGMPAPSPFIPFPPAGAGIPTPQPQQTAYSYISGLGGGNRHPQPYPIIDPDMPAANMTNSTGGVGCEPGYNYFFAPEHTKIHVLKSGATPPWQLPAHFSVPFHACHVPVSTTVGELLRGFGANNPIPKKNRVTEVVQGGNGRWYRGVSFSGESTADMNRTLKEIGWDKHRSGLPGKKPVVYLYITKD</sequence>